<dbReference type="EMBL" id="SMCO01000016">
    <property type="protein sequence ID" value="TCV83269.1"/>
    <property type="molecule type" value="Genomic_DNA"/>
</dbReference>
<organism evidence="6 7">
    <name type="scientific">Sulfurirhabdus autotrophica</name>
    <dbReference type="NCBI Taxonomy" id="1706046"/>
    <lineage>
        <taxon>Bacteria</taxon>
        <taxon>Pseudomonadati</taxon>
        <taxon>Pseudomonadota</taxon>
        <taxon>Betaproteobacteria</taxon>
        <taxon>Nitrosomonadales</taxon>
        <taxon>Sulfuricellaceae</taxon>
        <taxon>Sulfurirhabdus</taxon>
    </lineage>
</organism>
<feature type="signal peptide" evidence="4">
    <location>
        <begin position="1"/>
        <end position="31"/>
    </location>
</feature>
<proteinExistence type="predicted"/>
<dbReference type="InterPro" id="IPR022441">
    <property type="entry name" value="Para_beta_helix_rpt-2"/>
</dbReference>
<dbReference type="SMART" id="SM00710">
    <property type="entry name" value="PbH1"/>
    <property type="match status" value="9"/>
</dbReference>
<evidence type="ECO:0000256" key="2">
    <source>
        <dbReference type="ARBA" id="ARBA00022737"/>
    </source>
</evidence>
<dbReference type="InterPro" id="IPR012334">
    <property type="entry name" value="Pectin_lyas_fold"/>
</dbReference>
<comment type="caution">
    <text evidence="6">The sequence shown here is derived from an EMBL/GenBank/DDBJ whole genome shotgun (WGS) entry which is preliminary data.</text>
</comment>
<feature type="domain" description="Carbohydrate-binding/sugar hydrolysis" evidence="5">
    <location>
        <begin position="49"/>
        <end position="198"/>
    </location>
</feature>
<gene>
    <name evidence="6" type="ORF">EDC63_11619</name>
</gene>
<dbReference type="SMART" id="SM00722">
    <property type="entry name" value="CASH"/>
    <property type="match status" value="2"/>
</dbReference>
<evidence type="ECO:0000313" key="6">
    <source>
        <dbReference type="EMBL" id="TCV83269.1"/>
    </source>
</evidence>
<dbReference type="InterPro" id="IPR051550">
    <property type="entry name" value="SCF-Subunits/Alg-Epimerases"/>
</dbReference>
<dbReference type="AlphaFoldDB" id="A0A4V2W191"/>
<dbReference type="Proteomes" id="UP000295367">
    <property type="component" value="Unassembled WGS sequence"/>
</dbReference>
<keyword evidence="4" id="KW-0732">Signal</keyword>
<keyword evidence="2" id="KW-0677">Repeat</keyword>
<dbReference type="NCBIfam" id="TIGR03804">
    <property type="entry name" value="para_beta_helix"/>
    <property type="match status" value="2"/>
</dbReference>
<protein>
    <submittedName>
        <fullName evidence="6">Nitrous oxidase accessory protein</fullName>
    </submittedName>
</protein>
<dbReference type="PANTHER" id="PTHR22990:SF15">
    <property type="entry name" value="F-BOX ONLY PROTEIN 10"/>
    <property type="match status" value="1"/>
</dbReference>
<reference evidence="6 7" key="1">
    <citation type="submission" date="2019-03" db="EMBL/GenBank/DDBJ databases">
        <title>Genomic Encyclopedia of Type Strains, Phase IV (KMG-IV): sequencing the most valuable type-strain genomes for metagenomic binning, comparative biology and taxonomic classification.</title>
        <authorList>
            <person name="Goeker M."/>
        </authorList>
    </citation>
    <scope>NUCLEOTIDE SEQUENCE [LARGE SCALE GENOMIC DNA]</scope>
    <source>
        <strain evidence="6 7">DSM 100309</strain>
    </source>
</reference>
<keyword evidence="7" id="KW-1185">Reference proteome</keyword>
<evidence type="ECO:0000256" key="4">
    <source>
        <dbReference type="SAM" id="SignalP"/>
    </source>
</evidence>
<dbReference type="InterPro" id="IPR006626">
    <property type="entry name" value="PbH1"/>
</dbReference>
<dbReference type="NCBIfam" id="TIGR04247">
    <property type="entry name" value="NosD_copper_fam"/>
    <property type="match status" value="1"/>
</dbReference>
<evidence type="ECO:0000256" key="1">
    <source>
        <dbReference type="ARBA" id="ARBA00004906"/>
    </source>
</evidence>
<evidence type="ECO:0000259" key="5">
    <source>
        <dbReference type="SMART" id="SM00722"/>
    </source>
</evidence>
<name>A0A4V2W191_9PROT</name>
<dbReference type="InterPro" id="IPR006633">
    <property type="entry name" value="Carb-bd_sugar_hydrolysis-dom"/>
</dbReference>
<dbReference type="Pfam" id="PF05048">
    <property type="entry name" value="NosD"/>
    <property type="match status" value="1"/>
</dbReference>
<dbReference type="SUPFAM" id="SSF51126">
    <property type="entry name" value="Pectin lyase-like"/>
    <property type="match status" value="1"/>
</dbReference>
<sequence length="431" mass="48709">MIHITNKYKIVKQLFYYFCLCLCFVAFPVAAKEWRVAPGESIANAIKSAASGDSIKVEHGYYHEQIIIDKPLSLIGMNRPTISGDNQPGDVIRIKSPDVSVKGFIVRDSGSDLTAQNAGIYVAPGSDRAVISGNDLIYTLFGLWIEKAKDVQIISNLITGKRDFMSSQRGNGIQLYNTIGAKIIGNNISFTRDGIYVDVSHHALFRDNKIHHLRYGTHYMNSYYNVWEGNESYLNRGGLALMEVRNLTVRNNRAWGNSDHGIMLRTIQDSVIEGNIVAGNARGFFIYDAEYNTIKNNLVVANRIGVHLWAGSKNNKVNGNDFIANQDQIKYVASNDQIWGEEQGNYWSNYVGWDRDGDGAGDVSYEANDIVDRMTWKHPMIKLLLNSPAVQTLRLVAQQFPLLRAPSIVDRHPHMRPYHENWSSWIEKQRH</sequence>
<feature type="chain" id="PRO_5020461249" evidence="4">
    <location>
        <begin position="32"/>
        <end position="431"/>
    </location>
</feature>
<dbReference type="InterPro" id="IPR026464">
    <property type="entry name" value="NosD_copper_fam"/>
</dbReference>
<dbReference type="Gene3D" id="2.160.20.10">
    <property type="entry name" value="Single-stranded right-handed beta-helix, Pectin lyase-like"/>
    <property type="match status" value="2"/>
</dbReference>
<accession>A0A4V2W191</accession>
<evidence type="ECO:0000313" key="7">
    <source>
        <dbReference type="Proteomes" id="UP000295367"/>
    </source>
</evidence>
<dbReference type="InterPro" id="IPR007742">
    <property type="entry name" value="NosD_dom"/>
</dbReference>
<dbReference type="PANTHER" id="PTHR22990">
    <property type="entry name" value="F-BOX ONLY PROTEIN"/>
    <property type="match status" value="1"/>
</dbReference>
<keyword evidence="3" id="KW-0833">Ubl conjugation pathway</keyword>
<evidence type="ECO:0000256" key="3">
    <source>
        <dbReference type="ARBA" id="ARBA00022786"/>
    </source>
</evidence>
<feature type="domain" description="Carbohydrate-binding/sugar hydrolysis" evidence="5">
    <location>
        <begin position="204"/>
        <end position="363"/>
    </location>
</feature>
<dbReference type="InterPro" id="IPR011050">
    <property type="entry name" value="Pectin_lyase_fold/virulence"/>
</dbReference>
<comment type="pathway">
    <text evidence="1">Protein modification; protein ubiquitination.</text>
</comment>